<dbReference type="OrthoDB" id="4113332at2"/>
<dbReference type="Gene3D" id="4.10.320.10">
    <property type="entry name" value="E3-binding domain"/>
    <property type="match status" value="1"/>
</dbReference>
<dbReference type="GO" id="GO:0016746">
    <property type="term" value="F:acyltransferase activity"/>
    <property type="evidence" value="ECO:0007669"/>
    <property type="project" value="InterPro"/>
</dbReference>
<comment type="caution">
    <text evidence="4">The sequence shown here is derived from an EMBL/GenBank/DDBJ whole genome shotgun (WGS) entry which is preliminary data.</text>
</comment>
<dbReference type="EMBL" id="PYHR01000002">
    <property type="protein sequence ID" value="PWD52039.1"/>
    <property type="molecule type" value="Genomic_DNA"/>
</dbReference>
<gene>
    <name evidence="4" type="ORF">C8046_16700</name>
</gene>
<name>A0A2U1ZYH9_9MICO</name>
<evidence type="ECO:0000259" key="2">
    <source>
        <dbReference type="Pfam" id="PF11774"/>
    </source>
</evidence>
<dbReference type="Pfam" id="PF11774">
    <property type="entry name" value="Lsr2"/>
    <property type="match status" value="1"/>
</dbReference>
<evidence type="ECO:0000256" key="1">
    <source>
        <dbReference type="ARBA" id="ARBA00023125"/>
    </source>
</evidence>
<evidence type="ECO:0008006" key="6">
    <source>
        <dbReference type="Google" id="ProtNLM"/>
    </source>
</evidence>
<dbReference type="InterPro" id="IPR055370">
    <property type="entry name" value="Lsr2_DNA-bd"/>
</dbReference>
<dbReference type="RefSeq" id="WP_109230422.1">
    <property type="nucleotide sequence ID" value="NZ_PYHR01000002.1"/>
</dbReference>
<evidence type="ECO:0000313" key="5">
    <source>
        <dbReference type="Proteomes" id="UP000245166"/>
    </source>
</evidence>
<dbReference type="InterPro" id="IPR024412">
    <property type="entry name" value="Lsr2_dim_dom"/>
</dbReference>
<sequence length="110" mass="11864">MVQKTTVTYVDDLDDSVTDDVQSVTFAHEGRTYEIDLGAANREAFAELLGPYKTAGRRVGRAASSATTPARSKSSDLAKIRAWAAAQGIAVNERGRISASVREQYEAAQK</sequence>
<proteinExistence type="predicted"/>
<evidence type="ECO:0000313" key="4">
    <source>
        <dbReference type="EMBL" id="PWD52039.1"/>
    </source>
</evidence>
<dbReference type="AlphaFoldDB" id="A0A2U1ZYH9"/>
<dbReference type="Pfam" id="PF23359">
    <property type="entry name" value="Lsr2_DNA-bd"/>
    <property type="match status" value="1"/>
</dbReference>
<accession>A0A2U1ZYH9</accession>
<dbReference type="GO" id="GO:0003677">
    <property type="term" value="F:DNA binding"/>
    <property type="evidence" value="ECO:0007669"/>
    <property type="project" value="UniProtKB-KW"/>
</dbReference>
<dbReference type="InterPro" id="IPR036625">
    <property type="entry name" value="E3-bd_dom_sf"/>
</dbReference>
<reference evidence="4 5" key="1">
    <citation type="submission" date="2018-03" db="EMBL/GenBank/DDBJ databases">
        <title>Genome assembly of novel Miniimonas species PCH200.</title>
        <authorList>
            <person name="Thakur V."/>
            <person name="Kumar V."/>
            <person name="Singh D."/>
        </authorList>
    </citation>
    <scope>NUCLEOTIDE SEQUENCE [LARGE SCALE GENOMIC DNA]</scope>
    <source>
        <strain evidence="4 5">PCH200</strain>
    </source>
</reference>
<dbReference type="Proteomes" id="UP000245166">
    <property type="component" value="Unassembled WGS sequence"/>
</dbReference>
<dbReference type="InterPro" id="IPR042261">
    <property type="entry name" value="Lsr2-like_dimerization"/>
</dbReference>
<organism evidence="4 5">
    <name type="scientific">Serinibacter arcticus</name>
    <dbReference type="NCBI Taxonomy" id="1655435"/>
    <lineage>
        <taxon>Bacteria</taxon>
        <taxon>Bacillati</taxon>
        <taxon>Actinomycetota</taxon>
        <taxon>Actinomycetes</taxon>
        <taxon>Micrococcales</taxon>
        <taxon>Beutenbergiaceae</taxon>
        <taxon>Serinibacter</taxon>
    </lineage>
</organism>
<feature type="domain" description="Lsr2 dimerization" evidence="2">
    <location>
        <begin position="1"/>
        <end position="60"/>
    </location>
</feature>
<protein>
    <recommendedName>
        <fullName evidence="6">Histone protein Lsr2</fullName>
    </recommendedName>
</protein>
<keyword evidence="5" id="KW-1185">Reference proteome</keyword>
<dbReference type="Gene3D" id="3.30.60.230">
    <property type="entry name" value="Lsr2, dimerization domain"/>
    <property type="match status" value="1"/>
</dbReference>
<evidence type="ECO:0000259" key="3">
    <source>
        <dbReference type="Pfam" id="PF23359"/>
    </source>
</evidence>
<keyword evidence="1" id="KW-0238">DNA-binding</keyword>
<feature type="domain" description="Lsr2 DNA-binding" evidence="3">
    <location>
        <begin position="74"/>
        <end position="108"/>
    </location>
</feature>